<feature type="compositionally biased region" description="Basic residues" evidence="1">
    <location>
        <begin position="81"/>
        <end position="94"/>
    </location>
</feature>
<evidence type="ECO:0000313" key="2">
    <source>
        <dbReference type="EMBL" id="CAD7005902.1"/>
    </source>
</evidence>
<evidence type="ECO:0000313" key="3">
    <source>
        <dbReference type="Proteomes" id="UP000606786"/>
    </source>
</evidence>
<sequence>MNYLHIYVYTVRNVFKSTQIAIAWICIGKSKLTRNTVIVPFVSINYQEILLRALFSFQILPELNKSKKKKLNMKNYDTKTSQKHNKKIQRKAKGKPGNPAAQ</sequence>
<feature type="region of interest" description="Disordered" evidence="1">
    <location>
        <begin position="70"/>
        <end position="102"/>
    </location>
</feature>
<organism evidence="2 3">
    <name type="scientific">Ceratitis capitata</name>
    <name type="common">Mediterranean fruit fly</name>
    <name type="synonym">Tephritis capitata</name>
    <dbReference type="NCBI Taxonomy" id="7213"/>
    <lineage>
        <taxon>Eukaryota</taxon>
        <taxon>Metazoa</taxon>
        <taxon>Ecdysozoa</taxon>
        <taxon>Arthropoda</taxon>
        <taxon>Hexapoda</taxon>
        <taxon>Insecta</taxon>
        <taxon>Pterygota</taxon>
        <taxon>Neoptera</taxon>
        <taxon>Endopterygota</taxon>
        <taxon>Diptera</taxon>
        <taxon>Brachycera</taxon>
        <taxon>Muscomorpha</taxon>
        <taxon>Tephritoidea</taxon>
        <taxon>Tephritidae</taxon>
        <taxon>Ceratitis</taxon>
        <taxon>Ceratitis</taxon>
    </lineage>
</organism>
<dbReference type="AlphaFoldDB" id="A0A811V2T9"/>
<comment type="caution">
    <text evidence="2">The sequence shown here is derived from an EMBL/GenBank/DDBJ whole genome shotgun (WGS) entry which is preliminary data.</text>
</comment>
<reference evidence="2" key="1">
    <citation type="submission" date="2020-11" db="EMBL/GenBank/DDBJ databases">
        <authorList>
            <person name="Whitehead M."/>
        </authorList>
    </citation>
    <scope>NUCLEOTIDE SEQUENCE</scope>
    <source>
        <strain evidence="2">EGII</strain>
    </source>
</reference>
<dbReference type="Proteomes" id="UP000606786">
    <property type="component" value="Unassembled WGS sequence"/>
</dbReference>
<accession>A0A811V2T9</accession>
<gene>
    <name evidence="2" type="ORF">CCAP1982_LOCUS14242</name>
</gene>
<keyword evidence="3" id="KW-1185">Reference proteome</keyword>
<proteinExistence type="predicted"/>
<evidence type="ECO:0000256" key="1">
    <source>
        <dbReference type="SAM" id="MobiDB-lite"/>
    </source>
</evidence>
<name>A0A811V2T9_CERCA</name>
<protein>
    <submittedName>
        <fullName evidence="2">(Mediterranean fruit fly) hypothetical protein</fullName>
    </submittedName>
</protein>
<dbReference type="EMBL" id="CAJHJT010000034">
    <property type="protein sequence ID" value="CAD7005902.1"/>
    <property type="molecule type" value="Genomic_DNA"/>
</dbReference>